<dbReference type="EMBL" id="NMUH01005346">
    <property type="protein sequence ID" value="MQM12527.1"/>
    <property type="molecule type" value="Genomic_DNA"/>
</dbReference>
<evidence type="ECO:0000313" key="2">
    <source>
        <dbReference type="Proteomes" id="UP000652761"/>
    </source>
</evidence>
<comment type="caution">
    <text evidence="1">The sequence shown here is derived from an EMBL/GenBank/DDBJ whole genome shotgun (WGS) entry which is preliminary data.</text>
</comment>
<accession>A0A843WWM0</accession>
<proteinExistence type="predicted"/>
<protein>
    <submittedName>
        <fullName evidence="1">Uncharacterized protein</fullName>
    </submittedName>
</protein>
<feature type="non-terminal residue" evidence="1">
    <location>
        <position position="1"/>
    </location>
</feature>
<sequence>TESRSTPPIASGNKTSFRGRKTFISHSEIAILADDLPYSKRLPRLRESLAEPTRGAAQSQRSEVVFNSTRDLLPRSWIWVPEHRRYSHPLRFILTRSEKELNITFRTGIGITFVTKIRNRHSESVDRELVLRNFVRGPKSPPGACVLVHRLPYPPVGRRNLFAWWSEPPARPQLRIGTSTQSVNGRIRRFPVRQPNSSAGARSWVADLIAYGHCFAQTRITFRSVIGIAYKTPIRNQHGEPLDAPLLPQAIRRCFGVEKPSFRTPNLRF</sequence>
<feature type="non-terminal residue" evidence="1">
    <location>
        <position position="269"/>
    </location>
</feature>
<organism evidence="1 2">
    <name type="scientific">Colocasia esculenta</name>
    <name type="common">Wild taro</name>
    <name type="synonym">Arum esculentum</name>
    <dbReference type="NCBI Taxonomy" id="4460"/>
    <lineage>
        <taxon>Eukaryota</taxon>
        <taxon>Viridiplantae</taxon>
        <taxon>Streptophyta</taxon>
        <taxon>Embryophyta</taxon>
        <taxon>Tracheophyta</taxon>
        <taxon>Spermatophyta</taxon>
        <taxon>Magnoliopsida</taxon>
        <taxon>Liliopsida</taxon>
        <taxon>Araceae</taxon>
        <taxon>Aroideae</taxon>
        <taxon>Colocasieae</taxon>
        <taxon>Colocasia</taxon>
    </lineage>
</organism>
<keyword evidence="2" id="KW-1185">Reference proteome</keyword>
<evidence type="ECO:0000313" key="1">
    <source>
        <dbReference type="EMBL" id="MQM12527.1"/>
    </source>
</evidence>
<name>A0A843WWM0_COLES</name>
<reference evidence="1" key="1">
    <citation type="submission" date="2017-07" db="EMBL/GenBank/DDBJ databases">
        <title>Taro Niue Genome Assembly and Annotation.</title>
        <authorList>
            <person name="Atibalentja N."/>
            <person name="Keating K."/>
            <person name="Fields C.J."/>
        </authorList>
    </citation>
    <scope>NUCLEOTIDE SEQUENCE</scope>
    <source>
        <strain evidence="1">Niue_2</strain>
        <tissue evidence="1">Leaf</tissue>
    </source>
</reference>
<dbReference type="Proteomes" id="UP000652761">
    <property type="component" value="Unassembled WGS sequence"/>
</dbReference>
<gene>
    <name evidence="1" type="ORF">Taro_045443</name>
</gene>
<dbReference type="AlphaFoldDB" id="A0A843WWM0"/>